<organism evidence="1 2">
    <name type="scientific">Dibothriocephalus latus</name>
    <name type="common">Fish tapeworm</name>
    <name type="synonym">Diphyllobothrium latum</name>
    <dbReference type="NCBI Taxonomy" id="60516"/>
    <lineage>
        <taxon>Eukaryota</taxon>
        <taxon>Metazoa</taxon>
        <taxon>Spiralia</taxon>
        <taxon>Lophotrochozoa</taxon>
        <taxon>Platyhelminthes</taxon>
        <taxon>Cestoda</taxon>
        <taxon>Eucestoda</taxon>
        <taxon>Diphyllobothriidea</taxon>
        <taxon>Diphyllobothriidae</taxon>
        <taxon>Dibothriocephalus</taxon>
    </lineage>
</organism>
<sequence length="38" mass="4141">MRNELLSGSRTNRLACVRCATRPSPSRGENITVAPVAR</sequence>
<proteinExistence type="predicted"/>
<dbReference type="AlphaFoldDB" id="A0A3P7MZG1"/>
<protein>
    <submittedName>
        <fullName evidence="1">Uncharacterized protein</fullName>
    </submittedName>
</protein>
<reference evidence="1 2" key="1">
    <citation type="submission" date="2018-11" db="EMBL/GenBank/DDBJ databases">
        <authorList>
            <consortium name="Pathogen Informatics"/>
        </authorList>
    </citation>
    <scope>NUCLEOTIDE SEQUENCE [LARGE SCALE GENOMIC DNA]</scope>
</reference>
<name>A0A3P7MZG1_DIBLA</name>
<gene>
    <name evidence="1" type="ORF">DILT_LOCUS14345</name>
</gene>
<evidence type="ECO:0000313" key="1">
    <source>
        <dbReference type="EMBL" id="VDN23921.1"/>
    </source>
</evidence>
<keyword evidence="2" id="KW-1185">Reference proteome</keyword>
<accession>A0A3P7MZG1</accession>
<dbReference type="EMBL" id="UYRU01073846">
    <property type="protein sequence ID" value="VDN23921.1"/>
    <property type="molecule type" value="Genomic_DNA"/>
</dbReference>
<evidence type="ECO:0000313" key="2">
    <source>
        <dbReference type="Proteomes" id="UP000281553"/>
    </source>
</evidence>
<dbReference type="Proteomes" id="UP000281553">
    <property type="component" value="Unassembled WGS sequence"/>
</dbReference>